<accession>A0A0K9PM91</accession>
<dbReference type="STRING" id="29655.A0A0K9PM91"/>
<comment type="similarity">
    <text evidence="1">Belongs to the SMG8 family.</text>
</comment>
<organism evidence="5 6">
    <name type="scientific">Zostera marina</name>
    <name type="common">Eelgrass</name>
    <dbReference type="NCBI Taxonomy" id="29655"/>
    <lineage>
        <taxon>Eukaryota</taxon>
        <taxon>Viridiplantae</taxon>
        <taxon>Streptophyta</taxon>
        <taxon>Embryophyta</taxon>
        <taxon>Tracheophyta</taxon>
        <taxon>Spermatophyta</taxon>
        <taxon>Magnoliopsida</taxon>
        <taxon>Liliopsida</taxon>
        <taxon>Zosteraceae</taxon>
        <taxon>Zostera</taxon>
    </lineage>
</organism>
<sequence length="1093" mass="121668">MERPQSSDLSPPPPPPHSSYSSKTLNPSRNPNSTSPLVPSSSASSSATPEGIVVVGFISSTPGADLCNLANRILDANVFGSGKKDKEFNLAQGDRKHVEEWFRGRRISYHYEPEKGIVYVQFSSSMLSWSGSVDGDVGGYAMALEEAEADNMRGFLFMYLVCNVIIFLHEGSRFDTNLLKKFKLLQEAKNALYPFIRSQVSPHVNSKAFKFVSRSDSIPEVSSRPSVKSNNFREFTQPTSFSSPFIFPGMYTPVSLFVFNDEFSDGSLDTEDIDVTKSSNSMIIVQRPASKTEGSFRKKIQSALDSQIRFLLMKSRTLVSSKFGTRVSSSLPSYLALFSLDNSMCVALLDRSRNCRGGSLDLVTTLLEDSINKPKSMTSDGFMLENFNTTPYTEDVHVIKDFIYRQFVTLKSKGTSLTNSNVGSISGAGVVAAAAAAAVSTASGKKVSTPKLPSLDIWTFTSSLILDALLSVRKQFMGEIFQASTGGSHFSSKVKDTRQVEASISWLQCSRGLNLKFSKSWCERDLPSARGVYLKDLPDRYSTALHESHMEKALQAFQTMVRGPAVPLFAKRLEDECKAIWESGRQLCDVISLTGRPCVHQRHSVDGLTLTSTDTKQHSSGYVFFHACACGRSRRLCDDPFYFKDVNINFICSSDCDDLLPSLVIPKVNFDERLGSAWTLVRLGESKYYDPSKGMMQIGFGNFDKYLSKIPIQLLQKNERHPNVLDRDSIGFLKTGPMFSNATNKDKQKVSTTPKLYPPKEASDGISQEKTKNNFGGSLRHPIMMKAYSEVVAGTASVNSSFSPLLKKTHGKFVGEKVSDKLPVNSSQIDNQVKNVLSIKENHKVSVEVMNSSIKSNCDIDNNCFLQIGSYVVPKDTCDTGKVKQNHSEKQYSIYFGFEYECPHGHRYLMSMEHLKELDLSELGKQQHQPDSVRAVQEDLSISSLSLNDNEDAWSLSLLNRNLPVYMNCHYCKRSMHKQTDIKFPSTISQLQRIFLVTPPFPIVLASCPIIQFEKSCLPPSVLDDGRHSQFSIGCNVTLPPESFLAFRLPFVYGLQMDDKKLHPLNYMAKKPELTAWLVQGTTLRIVSGEVSR</sequence>
<protein>
    <recommendedName>
        <fullName evidence="3">Nonsense-mediated mRNA decay factor SMG8</fullName>
    </recommendedName>
</protein>
<proteinExistence type="inferred from homology"/>
<comment type="caution">
    <text evidence="5">The sequence shown here is derived from an EMBL/GenBank/DDBJ whole genome shotgun (WGS) entry which is preliminary data.</text>
</comment>
<dbReference type="Proteomes" id="UP000036987">
    <property type="component" value="Unassembled WGS sequence"/>
</dbReference>
<dbReference type="EMBL" id="LFYR01000729">
    <property type="protein sequence ID" value="KMZ70084.1"/>
    <property type="molecule type" value="Genomic_DNA"/>
</dbReference>
<dbReference type="Pfam" id="PF10220">
    <property type="entry name" value="Smg8_Smg9"/>
    <property type="match status" value="3"/>
</dbReference>
<evidence type="ECO:0000256" key="1">
    <source>
        <dbReference type="ARBA" id="ARBA00006443"/>
    </source>
</evidence>
<dbReference type="OMA" id="FHEEDKG"/>
<evidence type="ECO:0000256" key="4">
    <source>
        <dbReference type="SAM" id="MobiDB-lite"/>
    </source>
</evidence>
<dbReference type="GO" id="GO:0000184">
    <property type="term" value="P:nuclear-transcribed mRNA catabolic process, nonsense-mediated decay"/>
    <property type="evidence" value="ECO:0000318"/>
    <property type="project" value="GO_Central"/>
</dbReference>
<evidence type="ECO:0000256" key="2">
    <source>
        <dbReference type="ARBA" id="ARBA00023161"/>
    </source>
</evidence>
<gene>
    <name evidence="5" type="ORF">ZOSMA_1G00550</name>
</gene>
<feature type="compositionally biased region" description="Low complexity" evidence="4">
    <location>
        <begin position="30"/>
        <end position="47"/>
    </location>
</feature>
<evidence type="ECO:0000313" key="5">
    <source>
        <dbReference type="EMBL" id="KMZ70084.1"/>
    </source>
</evidence>
<keyword evidence="6" id="KW-1185">Reference proteome</keyword>
<dbReference type="OrthoDB" id="63589at2759"/>
<feature type="compositionally biased region" description="Basic and acidic residues" evidence="4">
    <location>
        <begin position="761"/>
        <end position="772"/>
    </location>
</feature>
<reference evidence="6" key="1">
    <citation type="journal article" date="2016" name="Nature">
        <title>The genome of the seagrass Zostera marina reveals angiosperm adaptation to the sea.</title>
        <authorList>
            <person name="Olsen J.L."/>
            <person name="Rouze P."/>
            <person name="Verhelst B."/>
            <person name="Lin Y.-C."/>
            <person name="Bayer T."/>
            <person name="Collen J."/>
            <person name="Dattolo E."/>
            <person name="De Paoli E."/>
            <person name="Dittami S."/>
            <person name="Maumus F."/>
            <person name="Michel G."/>
            <person name="Kersting A."/>
            <person name="Lauritano C."/>
            <person name="Lohaus R."/>
            <person name="Toepel M."/>
            <person name="Tonon T."/>
            <person name="Vanneste K."/>
            <person name="Amirebrahimi M."/>
            <person name="Brakel J."/>
            <person name="Bostroem C."/>
            <person name="Chovatia M."/>
            <person name="Grimwood J."/>
            <person name="Jenkins J.W."/>
            <person name="Jueterbock A."/>
            <person name="Mraz A."/>
            <person name="Stam W.T."/>
            <person name="Tice H."/>
            <person name="Bornberg-Bauer E."/>
            <person name="Green P.J."/>
            <person name="Pearson G.A."/>
            <person name="Procaccini G."/>
            <person name="Duarte C.M."/>
            <person name="Schmutz J."/>
            <person name="Reusch T.B.H."/>
            <person name="Van de Peer Y."/>
        </authorList>
    </citation>
    <scope>NUCLEOTIDE SEQUENCE [LARGE SCALE GENOMIC DNA]</scope>
    <source>
        <strain evidence="6">cv. Finnish</strain>
    </source>
</reference>
<evidence type="ECO:0000256" key="3">
    <source>
        <dbReference type="ARBA" id="ARBA00029509"/>
    </source>
</evidence>
<dbReference type="PANTHER" id="PTHR13091:SF0">
    <property type="entry name" value="NONSENSE-MEDIATED MRNA DECAY FACTOR SMG8"/>
    <property type="match status" value="1"/>
</dbReference>
<evidence type="ECO:0000313" key="6">
    <source>
        <dbReference type="Proteomes" id="UP000036987"/>
    </source>
</evidence>
<dbReference type="PANTHER" id="PTHR13091">
    <property type="entry name" value="AMPLIFIED IN BREAST CANCER 2-RELATED"/>
    <property type="match status" value="1"/>
</dbReference>
<name>A0A0K9PM91_ZOSMR</name>
<keyword evidence="2" id="KW-0866">Nonsense-mediated mRNA decay</keyword>
<dbReference type="AlphaFoldDB" id="A0A0K9PM91"/>
<dbReference type="InterPro" id="IPR019354">
    <property type="entry name" value="SMG8-like"/>
</dbReference>
<feature type="region of interest" description="Disordered" evidence="4">
    <location>
        <begin position="741"/>
        <end position="775"/>
    </location>
</feature>
<feature type="region of interest" description="Disordered" evidence="4">
    <location>
        <begin position="1"/>
        <end position="47"/>
    </location>
</feature>